<evidence type="ECO:0000313" key="2">
    <source>
        <dbReference type="EMBL" id="CAL6025626.1"/>
    </source>
</evidence>
<evidence type="ECO:0000313" key="1">
    <source>
        <dbReference type="EMBL" id="CAI9914916.1"/>
    </source>
</evidence>
<proteinExistence type="predicted"/>
<sequence length="103" mass="12018">MNYSAHKPMFFFWQFVSIDSYSLGKICPGRLGVKIQSTDQNFTDLFRTSNIQQILSKAILKDSQHMSVSCWATPPIFTIFLTMITNWQLIAFKLQIYLELLLF</sequence>
<protein>
    <submittedName>
        <fullName evidence="2">Hypothetical_protein</fullName>
    </submittedName>
</protein>
<dbReference type="EMBL" id="CAXDID020000100">
    <property type="protein sequence ID" value="CAL6025626.1"/>
    <property type="molecule type" value="Genomic_DNA"/>
</dbReference>
<reference evidence="1" key="1">
    <citation type="submission" date="2023-06" db="EMBL/GenBank/DDBJ databases">
        <authorList>
            <person name="Kurt Z."/>
        </authorList>
    </citation>
    <scope>NUCLEOTIDE SEQUENCE</scope>
</reference>
<organism evidence="1">
    <name type="scientific">Hexamita inflata</name>
    <dbReference type="NCBI Taxonomy" id="28002"/>
    <lineage>
        <taxon>Eukaryota</taxon>
        <taxon>Metamonada</taxon>
        <taxon>Diplomonadida</taxon>
        <taxon>Hexamitidae</taxon>
        <taxon>Hexamitinae</taxon>
        <taxon>Hexamita</taxon>
    </lineage>
</organism>
<reference evidence="2 3" key="2">
    <citation type="submission" date="2024-07" db="EMBL/GenBank/DDBJ databases">
        <authorList>
            <person name="Akdeniz Z."/>
        </authorList>
    </citation>
    <scope>NUCLEOTIDE SEQUENCE [LARGE SCALE GENOMIC DNA]</scope>
</reference>
<gene>
    <name evidence="1" type="ORF">HINF_LOCUS2561</name>
    <name evidence="2" type="ORF">HINF_LOCUS30452</name>
</gene>
<dbReference type="AlphaFoldDB" id="A0AA86N8Z1"/>
<comment type="caution">
    <text evidence="1">The sequence shown here is derived from an EMBL/GenBank/DDBJ whole genome shotgun (WGS) entry which is preliminary data.</text>
</comment>
<dbReference type="EMBL" id="CATOUU010000062">
    <property type="protein sequence ID" value="CAI9914916.1"/>
    <property type="molecule type" value="Genomic_DNA"/>
</dbReference>
<dbReference type="Proteomes" id="UP001642409">
    <property type="component" value="Unassembled WGS sequence"/>
</dbReference>
<name>A0AA86N8Z1_9EUKA</name>
<keyword evidence="3" id="KW-1185">Reference proteome</keyword>
<accession>A0AA86N8Z1</accession>
<evidence type="ECO:0000313" key="3">
    <source>
        <dbReference type="Proteomes" id="UP001642409"/>
    </source>
</evidence>